<dbReference type="InterPro" id="IPR051806">
    <property type="entry name" value="HAD-like_SPP"/>
</dbReference>
<evidence type="ECO:0000256" key="1">
    <source>
        <dbReference type="SAM" id="MobiDB-lite"/>
    </source>
</evidence>
<protein>
    <submittedName>
        <fullName evidence="2">HAD family phosphatase</fullName>
    </submittedName>
</protein>
<dbReference type="InterPro" id="IPR023214">
    <property type="entry name" value="HAD_sf"/>
</dbReference>
<dbReference type="Proteomes" id="UP000309033">
    <property type="component" value="Unassembled WGS sequence"/>
</dbReference>
<dbReference type="EMBL" id="VANP01000001">
    <property type="protein sequence ID" value="TLP66934.1"/>
    <property type="molecule type" value="Genomic_DNA"/>
</dbReference>
<dbReference type="Gene3D" id="3.40.50.1000">
    <property type="entry name" value="HAD superfamily/HAD-like"/>
    <property type="match status" value="1"/>
</dbReference>
<sequence length="230" mass="24192">MAEACARRVWLFDLDGTLVDSCPAHEAAFRQAIAEVAPGLLASFRYADHTGASTREVAVRLLGDTEEAARLARLKQRLYRENLGTVAVFPGARRLLARLTTAGRAAYVVTGGSRASVERTLAERSLDAYFIDVLTGDDLPVSKPDPACYAYACEHWGLDPGAVVVLEDSAHGVASAVGAGLATIHAHVAEPAPGAVAARDLEEIATLLEKDAEPAVETDAEKDVEVSGAG</sequence>
<keyword evidence="3" id="KW-1185">Reference proteome</keyword>
<dbReference type="PANTHER" id="PTHR43481:SF4">
    <property type="entry name" value="GLYCEROL-1-PHOSPHATE PHOSPHOHYDROLASE 1-RELATED"/>
    <property type="match status" value="1"/>
</dbReference>
<dbReference type="InterPro" id="IPR036412">
    <property type="entry name" value="HAD-like_sf"/>
</dbReference>
<dbReference type="NCBIfam" id="TIGR01509">
    <property type="entry name" value="HAD-SF-IA-v3"/>
    <property type="match status" value="1"/>
</dbReference>
<dbReference type="InterPro" id="IPR023198">
    <property type="entry name" value="PGP-like_dom2"/>
</dbReference>
<dbReference type="GO" id="GO:0050308">
    <property type="term" value="F:sugar-phosphatase activity"/>
    <property type="evidence" value="ECO:0007669"/>
    <property type="project" value="TreeGrafter"/>
</dbReference>
<accession>A0A5R8ZNT6</accession>
<dbReference type="Gene3D" id="1.10.150.240">
    <property type="entry name" value="Putative phosphatase, domain 2"/>
    <property type="match status" value="1"/>
</dbReference>
<dbReference type="SFLD" id="SFLDG01129">
    <property type="entry name" value="C1.5:_HAD__Beta-PGM__Phosphata"/>
    <property type="match status" value="1"/>
</dbReference>
<dbReference type="OrthoDB" id="9793014at2"/>
<comment type="caution">
    <text evidence="2">The sequence shown here is derived from an EMBL/GenBank/DDBJ whole genome shotgun (WGS) entry which is preliminary data.</text>
</comment>
<dbReference type="SUPFAM" id="SSF56784">
    <property type="entry name" value="HAD-like"/>
    <property type="match status" value="1"/>
</dbReference>
<proteinExistence type="predicted"/>
<dbReference type="AlphaFoldDB" id="A0A5R8ZNT6"/>
<reference evidence="2" key="1">
    <citation type="submission" date="2019-05" db="EMBL/GenBank/DDBJ databases">
        <title>Isolation, diversity and antifungal activity of Actinobacteria from wheat.</title>
        <authorList>
            <person name="Yu B."/>
        </authorList>
    </citation>
    <scope>NUCLEOTIDE SEQUENCE [LARGE SCALE GENOMIC DNA]</scope>
    <source>
        <strain evidence="2">NEAU-HEGS1-5</strain>
    </source>
</reference>
<evidence type="ECO:0000313" key="2">
    <source>
        <dbReference type="EMBL" id="TLP66934.1"/>
    </source>
</evidence>
<name>A0A5R8ZNT6_9ACTN</name>
<gene>
    <name evidence="2" type="ORF">FED44_05005</name>
</gene>
<dbReference type="Pfam" id="PF13419">
    <property type="entry name" value="HAD_2"/>
    <property type="match status" value="1"/>
</dbReference>
<dbReference type="InterPro" id="IPR006439">
    <property type="entry name" value="HAD-SF_hydro_IA"/>
</dbReference>
<dbReference type="SFLD" id="SFLDS00003">
    <property type="entry name" value="Haloacid_Dehalogenase"/>
    <property type="match status" value="1"/>
</dbReference>
<dbReference type="PANTHER" id="PTHR43481">
    <property type="entry name" value="FRUCTOSE-1-PHOSPHATE PHOSPHATASE"/>
    <property type="match status" value="1"/>
</dbReference>
<dbReference type="NCBIfam" id="TIGR01549">
    <property type="entry name" value="HAD-SF-IA-v1"/>
    <property type="match status" value="1"/>
</dbReference>
<evidence type="ECO:0000313" key="3">
    <source>
        <dbReference type="Proteomes" id="UP000309033"/>
    </source>
</evidence>
<feature type="region of interest" description="Disordered" evidence="1">
    <location>
        <begin position="209"/>
        <end position="230"/>
    </location>
</feature>
<organism evidence="2 3">
    <name type="scientific">Microbispora triticiradicis</name>
    <dbReference type="NCBI Taxonomy" id="2200763"/>
    <lineage>
        <taxon>Bacteria</taxon>
        <taxon>Bacillati</taxon>
        <taxon>Actinomycetota</taxon>
        <taxon>Actinomycetes</taxon>
        <taxon>Streptosporangiales</taxon>
        <taxon>Streptosporangiaceae</taxon>
        <taxon>Microbispora</taxon>
    </lineage>
</organism>
<dbReference type="PRINTS" id="PR00413">
    <property type="entry name" value="HADHALOGNASE"/>
</dbReference>
<dbReference type="InterPro" id="IPR041492">
    <property type="entry name" value="HAD_2"/>
</dbReference>